<sequence>MRASIMFAAAAAMASASASVLVERQRDCQALYNTCISSGRAEVACQCDLATCSGEDNARTREYCATATASLSTAPSTTANSGALPAPSSTVVAADGSLKLGENCAETKQCAGGAECFASNFMQIKQCGKFNAACKTDSQCATNTCNNGLCNGFIATSSSASTTTTTTAPANSGALPAPSSTVVAADGSLKLGENCAETKQCAGGAECFASNFMQIKQCGKFNAACKTDSQCATNTCNNGLCNGFIATTSSSSSSTSASASAAATPKIDAAAGSLKLGAQCDATSQCAGGAQCYGTTAGTIKTCGSFNAACSTNAQCATNTCQNGICSGFLPEASYLAKPSTAMTTATATGKTNGTMTTGVRTPTSSVVRFTGAASKEQVGAGVVMVAGLFALAL</sequence>
<gene>
    <name evidence="2" type="ORF">C1H76_3953</name>
</gene>
<comment type="caution">
    <text evidence="2">The sequence shown here is derived from an EMBL/GenBank/DDBJ whole genome shotgun (WGS) entry which is preliminary data.</text>
</comment>
<accession>A0A4U7B2V6</accession>
<evidence type="ECO:0000313" key="2">
    <source>
        <dbReference type="EMBL" id="TKX24015.1"/>
    </source>
</evidence>
<evidence type="ECO:0000256" key="1">
    <source>
        <dbReference type="SAM" id="SignalP"/>
    </source>
</evidence>
<evidence type="ECO:0000313" key="3">
    <source>
        <dbReference type="Proteomes" id="UP000308133"/>
    </source>
</evidence>
<dbReference type="Proteomes" id="UP000308133">
    <property type="component" value="Unassembled WGS sequence"/>
</dbReference>
<proteinExistence type="predicted"/>
<feature type="signal peptide" evidence="1">
    <location>
        <begin position="1"/>
        <end position="18"/>
    </location>
</feature>
<keyword evidence="1" id="KW-0732">Signal</keyword>
<protein>
    <submittedName>
        <fullName evidence="2">Uncharacterized protein</fullName>
    </submittedName>
</protein>
<reference evidence="2 3" key="1">
    <citation type="submission" date="2018-02" db="EMBL/GenBank/DDBJ databases">
        <title>Draft genome sequences of Elsinoe sp., causing black scab on jojoba.</title>
        <authorList>
            <person name="Stodart B."/>
            <person name="Jeffress S."/>
            <person name="Ash G."/>
            <person name="Arun Chinnappa K."/>
        </authorList>
    </citation>
    <scope>NUCLEOTIDE SEQUENCE [LARGE SCALE GENOMIC DNA]</scope>
    <source>
        <strain evidence="2 3">Hillstone_2</strain>
    </source>
</reference>
<dbReference type="EMBL" id="PTQR01000050">
    <property type="protein sequence ID" value="TKX24015.1"/>
    <property type="molecule type" value="Genomic_DNA"/>
</dbReference>
<organism evidence="2 3">
    <name type="scientific">Elsinoe australis</name>
    <dbReference type="NCBI Taxonomy" id="40998"/>
    <lineage>
        <taxon>Eukaryota</taxon>
        <taxon>Fungi</taxon>
        <taxon>Dikarya</taxon>
        <taxon>Ascomycota</taxon>
        <taxon>Pezizomycotina</taxon>
        <taxon>Dothideomycetes</taxon>
        <taxon>Dothideomycetidae</taxon>
        <taxon>Myriangiales</taxon>
        <taxon>Elsinoaceae</taxon>
        <taxon>Elsinoe</taxon>
    </lineage>
</organism>
<dbReference type="AlphaFoldDB" id="A0A4U7B2V6"/>
<name>A0A4U7B2V6_9PEZI</name>
<feature type="chain" id="PRO_5020783890" evidence="1">
    <location>
        <begin position="19"/>
        <end position="394"/>
    </location>
</feature>